<dbReference type="EMBL" id="JAEPRD010000477">
    <property type="protein sequence ID" value="KAG2191096.1"/>
    <property type="molecule type" value="Genomic_DNA"/>
</dbReference>
<name>A0A8H7QEU5_9FUNG</name>
<accession>A0A8H7QEU5</accession>
<gene>
    <name evidence="1" type="ORF">INT47_001021</name>
</gene>
<organism evidence="1 2">
    <name type="scientific">Mucor saturninus</name>
    <dbReference type="NCBI Taxonomy" id="64648"/>
    <lineage>
        <taxon>Eukaryota</taxon>
        <taxon>Fungi</taxon>
        <taxon>Fungi incertae sedis</taxon>
        <taxon>Mucoromycota</taxon>
        <taxon>Mucoromycotina</taxon>
        <taxon>Mucoromycetes</taxon>
        <taxon>Mucorales</taxon>
        <taxon>Mucorineae</taxon>
        <taxon>Mucoraceae</taxon>
        <taxon>Mucor</taxon>
    </lineage>
</organism>
<reference evidence="1" key="1">
    <citation type="submission" date="2020-12" db="EMBL/GenBank/DDBJ databases">
        <title>Metabolic potential, ecology and presence of endohyphal bacteria is reflected in genomic diversity of Mucoromycotina.</title>
        <authorList>
            <person name="Muszewska A."/>
            <person name="Okrasinska A."/>
            <person name="Steczkiewicz K."/>
            <person name="Drgas O."/>
            <person name="Orlowska M."/>
            <person name="Perlinska-Lenart U."/>
            <person name="Aleksandrzak-Piekarczyk T."/>
            <person name="Szatraj K."/>
            <person name="Zielenkiewicz U."/>
            <person name="Pilsyk S."/>
            <person name="Malc E."/>
            <person name="Mieczkowski P."/>
            <person name="Kruszewska J.S."/>
            <person name="Biernat P."/>
            <person name="Pawlowska J."/>
        </authorList>
    </citation>
    <scope>NUCLEOTIDE SEQUENCE</scope>
    <source>
        <strain evidence="1">WA0000017839</strain>
    </source>
</reference>
<sequence>MDLIKTPSNHGWQVKFLMRFRDVLLVLDAEDKMMVEKVLKENMGTTWDKKMKYGLNSIWKQVKRRVREPCSLFTQLKTLFLTFGPMKCSVTGSALFYHVAWNQVANILHSVNLGHIYDPPDVVLYMKMGIDKYGLQKYDCLRGTNSLEGGIHGHMIKKFGSYGAGPALTDNPLAEFNM</sequence>
<keyword evidence="2" id="KW-1185">Reference proteome</keyword>
<evidence type="ECO:0000313" key="1">
    <source>
        <dbReference type="EMBL" id="KAG2191096.1"/>
    </source>
</evidence>
<dbReference type="AlphaFoldDB" id="A0A8H7QEU5"/>
<protein>
    <submittedName>
        <fullName evidence="1">Uncharacterized protein</fullName>
    </submittedName>
</protein>
<evidence type="ECO:0000313" key="2">
    <source>
        <dbReference type="Proteomes" id="UP000603453"/>
    </source>
</evidence>
<dbReference type="Proteomes" id="UP000603453">
    <property type="component" value="Unassembled WGS sequence"/>
</dbReference>
<proteinExistence type="predicted"/>
<dbReference type="OrthoDB" id="2267587at2759"/>
<comment type="caution">
    <text evidence="1">The sequence shown here is derived from an EMBL/GenBank/DDBJ whole genome shotgun (WGS) entry which is preliminary data.</text>
</comment>